<evidence type="ECO:0000256" key="4">
    <source>
        <dbReference type="ARBA" id="ARBA00022729"/>
    </source>
</evidence>
<comment type="subcellular location">
    <subcellularLocation>
        <location evidence="1">Secreted</location>
    </subcellularLocation>
</comment>
<evidence type="ECO:0000313" key="8">
    <source>
        <dbReference type="EMBL" id="KAL3879504.1"/>
    </source>
</evidence>
<evidence type="ECO:0000256" key="7">
    <source>
        <dbReference type="SAM" id="SignalP"/>
    </source>
</evidence>
<name>A0ABD3WZU9_SINWO</name>
<protein>
    <recommendedName>
        <fullName evidence="10">Secreted protein</fullName>
    </recommendedName>
</protein>
<feature type="chain" id="PRO_5044771824" description="Secreted protein" evidence="7">
    <location>
        <begin position="21"/>
        <end position="128"/>
    </location>
</feature>
<proteinExistence type="inferred from homology"/>
<feature type="signal peptide" evidence="7">
    <location>
        <begin position="1"/>
        <end position="20"/>
    </location>
</feature>
<evidence type="ECO:0000256" key="5">
    <source>
        <dbReference type="ARBA" id="ARBA00023157"/>
    </source>
</evidence>
<keyword evidence="6" id="KW-0340">Growth factor binding</keyword>
<dbReference type="AlphaFoldDB" id="A0ABD3WZU9"/>
<accession>A0ABD3WZU9</accession>
<keyword evidence="5" id="KW-1015">Disulfide bond</keyword>
<reference evidence="8 9" key="1">
    <citation type="submission" date="2024-11" db="EMBL/GenBank/DDBJ databases">
        <title>Chromosome-level genome assembly of the freshwater bivalve Anodonta woodiana.</title>
        <authorList>
            <person name="Chen X."/>
        </authorList>
    </citation>
    <scope>NUCLEOTIDE SEQUENCE [LARGE SCALE GENOMIC DNA]</scope>
    <source>
        <strain evidence="8">MN2024</strain>
        <tissue evidence="8">Gills</tissue>
    </source>
</reference>
<organism evidence="8 9">
    <name type="scientific">Sinanodonta woodiana</name>
    <name type="common">Chinese pond mussel</name>
    <name type="synonym">Anodonta woodiana</name>
    <dbReference type="NCBI Taxonomy" id="1069815"/>
    <lineage>
        <taxon>Eukaryota</taxon>
        <taxon>Metazoa</taxon>
        <taxon>Spiralia</taxon>
        <taxon>Lophotrochozoa</taxon>
        <taxon>Mollusca</taxon>
        <taxon>Bivalvia</taxon>
        <taxon>Autobranchia</taxon>
        <taxon>Heteroconchia</taxon>
        <taxon>Palaeoheterodonta</taxon>
        <taxon>Unionida</taxon>
        <taxon>Unionoidea</taxon>
        <taxon>Unionidae</taxon>
        <taxon>Unioninae</taxon>
        <taxon>Sinanodonta</taxon>
    </lineage>
</organism>
<evidence type="ECO:0000256" key="2">
    <source>
        <dbReference type="ARBA" id="ARBA00008326"/>
    </source>
</evidence>
<evidence type="ECO:0008006" key="10">
    <source>
        <dbReference type="Google" id="ProtNLM"/>
    </source>
</evidence>
<comment type="caution">
    <text evidence="8">The sequence shown here is derived from an EMBL/GenBank/DDBJ whole genome shotgun (WGS) entry which is preliminary data.</text>
</comment>
<dbReference type="InterPro" id="IPR010510">
    <property type="entry name" value="FGF1-bd"/>
</dbReference>
<evidence type="ECO:0000256" key="1">
    <source>
        <dbReference type="ARBA" id="ARBA00004613"/>
    </source>
</evidence>
<dbReference type="GO" id="GO:0005576">
    <property type="term" value="C:extracellular region"/>
    <property type="evidence" value="ECO:0007669"/>
    <property type="project" value="UniProtKB-SubCell"/>
</dbReference>
<comment type="similarity">
    <text evidence="2">Belongs to the fibroblast growth factor-binding protein family.</text>
</comment>
<evidence type="ECO:0000313" key="9">
    <source>
        <dbReference type="Proteomes" id="UP001634394"/>
    </source>
</evidence>
<evidence type="ECO:0000256" key="6">
    <source>
        <dbReference type="ARBA" id="ARBA00023183"/>
    </source>
</evidence>
<sequence length="128" mass="14723">MIRTHLFSLIFLGIISLNVAVKFRNEPLDRAECTWREGRGGRGKGPRDFIVDCTTPQGNKYNCTYTGNPHHCHWYTQGNQSRFYSKLADEAAINQLTACSRDSLEYERECPGVFFYKAIVTIPLQPRF</sequence>
<keyword evidence="9" id="KW-1185">Reference proteome</keyword>
<gene>
    <name evidence="8" type="ORF">ACJMK2_031800</name>
</gene>
<evidence type="ECO:0000256" key="3">
    <source>
        <dbReference type="ARBA" id="ARBA00022525"/>
    </source>
</evidence>
<dbReference type="Pfam" id="PF06473">
    <property type="entry name" value="FGF-BP1"/>
    <property type="match status" value="1"/>
</dbReference>
<dbReference type="Proteomes" id="UP001634394">
    <property type="component" value="Unassembled WGS sequence"/>
</dbReference>
<dbReference type="GO" id="GO:0019838">
    <property type="term" value="F:growth factor binding"/>
    <property type="evidence" value="ECO:0007669"/>
    <property type="project" value="UniProtKB-KW"/>
</dbReference>
<dbReference type="EMBL" id="JBJQND010000004">
    <property type="protein sequence ID" value="KAL3879504.1"/>
    <property type="molecule type" value="Genomic_DNA"/>
</dbReference>
<keyword evidence="4 7" id="KW-0732">Signal</keyword>
<keyword evidence="3" id="KW-0964">Secreted</keyword>